<organism evidence="3 4">
    <name type="scientific">Halapricum salinum</name>
    <dbReference type="NCBI Taxonomy" id="1457250"/>
    <lineage>
        <taxon>Archaea</taxon>
        <taxon>Methanobacteriati</taxon>
        <taxon>Methanobacteriota</taxon>
        <taxon>Stenosarchaea group</taxon>
        <taxon>Halobacteria</taxon>
        <taxon>Halobacteriales</taxon>
        <taxon>Haloarculaceae</taxon>
        <taxon>Halapricum</taxon>
    </lineage>
</organism>
<accession>A0A4D6H9Q4</accession>
<proteinExistence type="predicted"/>
<evidence type="ECO:0000256" key="1">
    <source>
        <dbReference type="ARBA" id="ARBA00022723"/>
    </source>
</evidence>
<dbReference type="InterPro" id="IPR011051">
    <property type="entry name" value="RmlC_Cupin_sf"/>
</dbReference>
<dbReference type="KEGG" id="hsn:DV733_05285"/>
<name>A0A4D6H9Q4_9EURY</name>
<evidence type="ECO:0000313" key="3">
    <source>
        <dbReference type="EMBL" id="QCC50693.1"/>
    </source>
</evidence>
<dbReference type="InterPro" id="IPR013096">
    <property type="entry name" value="Cupin_2"/>
</dbReference>
<keyword evidence="4" id="KW-1185">Reference proteome</keyword>
<dbReference type="STRING" id="1457250.GCA_000755225_03366"/>
<sequence length="160" mass="17574">MERIAIDDVDSYMGPADVKRPLTDALGASDLAINYYELAPGESFAFGRHRHENQEEIFYIQEGTAIFETGPPEADPDRVTVKSGEAVRFGPGEWQRGVNEGDERVVALALGAPQETGETTVTRECPDCGERTEATIEMADDRDALVTRCVECGAETDRFD</sequence>
<protein>
    <submittedName>
        <fullName evidence="3">Cupin domain-containing protein</fullName>
    </submittedName>
</protein>
<dbReference type="Gene3D" id="2.60.120.10">
    <property type="entry name" value="Jelly Rolls"/>
    <property type="match status" value="1"/>
</dbReference>
<dbReference type="EMBL" id="CP031310">
    <property type="protein sequence ID" value="QCC50693.1"/>
    <property type="molecule type" value="Genomic_DNA"/>
</dbReference>
<dbReference type="InterPro" id="IPR051610">
    <property type="entry name" value="GPI/OXD"/>
</dbReference>
<evidence type="ECO:0000313" key="4">
    <source>
        <dbReference type="Proteomes" id="UP000296706"/>
    </source>
</evidence>
<dbReference type="SUPFAM" id="SSF51182">
    <property type="entry name" value="RmlC-like cupins"/>
    <property type="match status" value="1"/>
</dbReference>
<evidence type="ECO:0000259" key="2">
    <source>
        <dbReference type="Pfam" id="PF07883"/>
    </source>
</evidence>
<dbReference type="Proteomes" id="UP000296706">
    <property type="component" value="Chromosome"/>
</dbReference>
<keyword evidence="1" id="KW-0479">Metal-binding</keyword>
<dbReference type="GeneID" id="39847255"/>
<reference evidence="3 4" key="1">
    <citation type="journal article" date="2019" name="Nat. Commun.">
        <title>A new type of DNA phosphorothioation-based antiviral system in archaea.</title>
        <authorList>
            <person name="Xiong L."/>
            <person name="Liu S."/>
            <person name="Chen S."/>
            <person name="Xiao Y."/>
            <person name="Zhu B."/>
            <person name="Gao Y."/>
            <person name="Zhang Y."/>
            <person name="Chen B."/>
            <person name="Luo J."/>
            <person name="Deng Z."/>
            <person name="Chen X."/>
            <person name="Wang L."/>
            <person name="Chen S."/>
        </authorList>
    </citation>
    <scope>NUCLEOTIDE SEQUENCE [LARGE SCALE GENOMIC DNA]</scope>
    <source>
        <strain evidence="3 4">CBA1105</strain>
    </source>
</reference>
<dbReference type="CDD" id="cd02208">
    <property type="entry name" value="cupin_RmlC-like"/>
    <property type="match status" value="1"/>
</dbReference>
<feature type="domain" description="Cupin type-2" evidence="2">
    <location>
        <begin position="35"/>
        <end position="109"/>
    </location>
</feature>
<dbReference type="GO" id="GO:0046872">
    <property type="term" value="F:metal ion binding"/>
    <property type="evidence" value="ECO:0007669"/>
    <property type="project" value="UniProtKB-KW"/>
</dbReference>
<gene>
    <name evidence="3" type="ORF">DV733_05285</name>
</gene>
<dbReference type="AlphaFoldDB" id="A0A4D6H9Q4"/>
<dbReference type="RefSeq" id="WP_049994137.1">
    <property type="nucleotide sequence ID" value="NZ_CP031310.1"/>
</dbReference>
<dbReference type="PANTHER" id="PTHR35848:SF9">
    <property type="entry name" value="SLL1358 PROTEIN"/>
    <property type="match status" value="1"/>
</dbReference>
<dbReference type="PANTHER" id="PTHR35848">
    <property type="entry name" value="OXALATE-BINDING PROTEIN"/>
    <property type="match status" value="1"/>
</dbReference>
<dbReference type="OrthoDB" id="190812at2157"/>
<dbReference type="Pfam" id="PF07883">
    <property type="entry name" value="Cupin_2"/>
    <property type="match status" value="1"/>
</dbReference>
<dbReference type="InterPro" id="IPR014710">
    <property type="entry name" value="RmlC-like_jellyroll"/>
</dbReference>